<name>A0A225WHX0_9STRA</name>
<dbReference type="AlphaFoldDB" id="A0A225WHX0"/>
<protein>
    <recommendedName>
        <fullName evidence="3">MULE transposase domain-containing protein</fullName>
    </recommendedName>
</protein>
<dbReference type="EMBL" id="NBNE01000929">
    <property type="protein sequence ID" value="OWZ16470.1"/>
    <property type="molecule type" value="Genomic_DNA"/>
</dbReference>
<accession>A0A225WHX0</accession>
<reference evidence="2" key="1">
    <citation type="submission" date="2017-03" db="EMBL/GenBank/DDBJ databases">
        <title>Phytopthora megakarya and P. palmivora, two closely related causual agents of cacao black pod achieved similar genome size and gene model numbers by different mechanisms.</title>
        <authorList>
            <person name="Ali S."/>
            <person name="Shao J."/>
            <person name="Larry D.J."/>
            <person name="Kronmiller B."/>
            <person name="Shen D."/>
            <person name="Strem M.D."/>
            <person name="Melnick R.L."/>
            <person name="Guiltinan M.J."/>
            <person name="Tyler B.M."/>
            <person name="Meinhardt L.W."/>
            <person name="Bailey B.A."/>
        </authorList>
    </citation>
    <scope>NUCLEOTIDE SEQUENCE [LARGE SCALE GENOMIC DNA]</scope>
    <source>
        <strain evidence="2">zdho120</strain>
    </source>
</reference>
<gene>
    <name evidence="1" type="ORF">PHMEG_0009740</name>
</gene>
<comment type="caution">
    <text evidence="1">The sequence shown here is derived from an EMBL/GenBank/DDBJ whole genome shotgun (WGS) entry which is preliminary data.</text>
</comment>
<evidence type="ECO:0000313" key="1">
    <source>
        <dbReference type="EMBL" id="OWZ16470.1"/>
    </source>
</evidence>
<evidence type="ECO:0000313" key="2">
    <source>
        <dbReference type="Proteomes" id="UP000198211"/>
    </source>
</evidence>
<dbReference type="Proteomes" id="UP000198211">
    <property type="component" value="Unassembled WGS sequence"/>
</dbReference>
<keyword evidence="2" id="KW-1185">Reference proteome</keyword>
<dbReference type="OrthoDB" id="10559663at2759"/>
<sequence>MTSAMKMYVQERLNSNRSITAHILFTEFAVKVKTKEMQGPAPKKDQVRGFFKRWREKDRDDSMQPVEEMGAQFIRENGQIVPDLGDASDEYPFRMALTSFSLLEAYTEVQQDPRCTTILHVDSTFNMVRQKYSVFILGISDSCGHYFPLYVMTDADKAQHKALSATLPSTTILMCSFHVTQHIEKTVKSSLERIESWFFVTSMTYIVAEMKVNSLSGSCKLEGSGSPSQHLALDFE</sequence>
<organism evidence="1 2">
    <name type="scientific">Phytophthora megakarya</name>
    <dbReference type="NCBI Taxonomy" id="4795"/>
    <lineage>
        <taxon>Eukaryota</taxon>
        <taxon>Sar</taxon>
        <taxon>Stramenopiles</taxon>
        <taxon>Oomycota</taxon>
        <taxon>Peronosporomycetes</taxon>
        <taxon>Peronosporales</taxon>
        <taxon>Peronosporaceae</taxon>
        <taxon>Phytophthora</taxon>
    </lineage>
</organism>
<proteinExistence type="predicted"/>
<evidence type="ECO:0008006" key="3">
    <source>
        <dbReference type="Google" id="ProtNLM"/>
    </source>
</evidence>